<gene>
    <name evidence="2" type="ORF">SAMN05421647_101674</name>
</gene>
<dbReference type="RefSeq" id="WP_175611959.1">
    <property type="nucleotide sequence ID" value="NZ_FTMN01000001.1"/>
</dbReference>
<reference evidence="2 3" key="1">
    <citation type="submission" date="2017-01" db="EMBL/GenBank/DDBJ databases">
        <authorList>
            <person name="Mah S.A."/>
            <person name="Swanson W.J."/>
            <person name="Moy G.W."/>
            <person name="Vacquier V.D."/>
        </authorList>
    </citation>
    <scope>NUCLEOTIDE SEQUENCE [LARGE SCALE GENOMIC DNA]</scope>
    <source>
        <strain evidence="2 3">DSM 7027</strain>
    </source>
</reference>
<sequence length="45" mass="5164">MTKRKNHDADIKNRNLGTDGTNITYDKAQGHRGWQKNPKQGGRKK</sequence>
<evidence type="ECO:0000313" key="2">
    <source>
        <dbReference type="EMBL" id="SIP97582.1"/>
    </source>
</evidence>
<name>A0A1N6P091_9GAMM</name>
<keyword evidence="3" id="KW-1185">Reference proteome</keyword>
<evidence type="ECO:0000313" key="3">
    <source>
        <dbReference type="Proteomes" id="UP000186895"/>
    </source>
</evidence>
<protein>
    <submittedName>
        <fullName evidence="2">Uncharacterized protein</fullName>
    </submittedName>
</protein>
<dbReference type="EMBL" id="FTMN01000001">
    <property type="protein sequence ID" value="SIP97582.1"/>
    <property type="molecule type" value="Genomic_DNA"/>
</dbReference>
<dbReference type="Proteomes" id="UP000186895">
    <property type="component" value="Unassembled WGS sequence"/>
</dbReference>
<proteinExistence type="predicted"/>
<feature type="region of interest" description="Disordered" evidence="1">
    <location>
        <begin position="1"/>
        <end position="45"/>
    </location>
</feature>
<accession>A0A1N6P091</accession>
<organism evidence="2 3">
    <name type="scientific">Marinobacterium stanieri</name>
    <dbReference type="NCBI Taxonomy" id="49186"/>
    <lineage>
        <taxon>Bacteria</taxon>
        <taxon>Pseudomonadati</taxon>
        <taxon>Pseudomonadota</taxon>
        <taxon>Gammaproteobacteria</taxon>
        <taxon>Oceanospirillales</taxon>
        <taxon>Oceanospirillaceae</taxon>
        <taxon>Marinobacterium</taxon>
    </lineage>
</organism>
<evidence type="ECO:0000256" key="1">
    <source>
        <dbReference type="SAM" id="MobiDB-lite"/>
    </source>
</evidence>
<dbReference type="AlphaFoldDB" id="A0A1N6P091"/>
<feature type="compositionally biased region" description="Polar residues" evidence="1">
    <location>
        <begin position="15"/>
        <end position="24"/>
    </location>
</feature>